<dbReference type="RefSeq" id="WP_340520174.1">
    <property type="nucleotide sequence ID" value="NZ_JBBLXS010000022.1"/>
</dbReference>
<keyword evidence="2" id="KW-1185">Reference proteome</keyword>
<organism evidence="1 2">
    <name type="scientific">Microcoleus anatoxicus PTRS2</name>
    <dbReference type="NCBI Taxonomy" id="2705321"/>
    <lineage>
        <taxon>Bacteria</taxon>
        <taxon>Bacillati</taxon>
        <taxon>Cyanobacteriota</taxon>
        <taxon>Cyanophyceae</taxon>
        <taxon>Oscillatoriophycideae</taxon>
        <taxon>Oscillatoriales</taxon>
        <taxon>Microcoleaceae</taxon>
        <taxon>Microcoleus</taxon>
        <taxon>Microcoleus anatoxicus</taxon>
    </lineage>
</organism>
<reference evidence="1 2" key="1">
    <citation type="journal article" date="2020" name="Harmful Algae">
        <title>Molecular and morphological characterization of a novel dihydroanatoxin-a producing Microcoleus species (cyanobacteria) from the Russian River, California, USA.</title>
        <authorList>
            <person name="Conklin K.Y."/>
            <person name="Stancheva R."/>
            <person name="Otten T.G."/>
            <person name="Fadness R."/>
            <person name="Boyer G.L."/>
            <person name="Read B."/>
            <person name="Zhang X."/>
            <person name="Sheath R.G."/>
        </authorList>
    </citation>
    <scope>NUCLEOTIDE SEQUENCE [LARGE SCALE GENOMIC DNA]</scope>
    <source>
        <strain evidence="1 2">PTRS2</strain>
    </source>
</reference>
<sequence length="644" mass="70438">MTNNGTKFTPEVKKTGDPVRSADWNAAMQEIVRLETSKINREGPESLQGPLTIAQALTVSAIAPTTSTPLEIKGALKLAEGVAVNQFSADDSLSNNSDSIVSTQKAIKNYVDTAVTKLDTTVKTYVETTVTTLDTATKNYVNSVVQGSETKDFQAKDLRVYGNLTVVGNVISKSTEKMEGNVELGNDDGDTVTVFGTIRSGHSSGSLQVQTALKVTENLIVNGNIGLGTTSPSEKLHIQNGDFRIDSGQIKSLGTLTFRSDIDRNGDATLVNFLDRESRSVLCINHDGNVGIGTTNPGATLEVNGSIRAKNIESSNPLRHRMYPSEPIVYQDIFAARNAGAIAKLGNPSYYDDTTFTAKNLWNDRPIIAYGGSNETDGNGAVVNIPDGYNTVWVRVLGDRWNAIEAYLLDKDNKKTEELGMWTGGYRSTNCYSPDGSLSDSYSNFHQWLPIAIGTNLAPLPAGETRKLALISKPNTNSSLWLSGLAFSKNPWSHATQSAVGYHWAVNGGNATTWNSENWKSDVLAMIPPKTNLELKVPVVASGRDKLLYLVEHNNDWNGCMHSAITVNGNPIERFLATYDNPFARHWNSKFYQRYIAARIPADLIPKTSNLTTYLSVKIDMSKQNSIIHFREIGTHDLEIPWNY</sequence>
<name>A0ABU8YHJ4_9CYAN</name>
<gene>
    <name evidence="1" type="ORF">WMG39_03105</name>
</gene>
<comment type="caution">
    <text evidence="1">The sequence shown here is derived from an EMBL/GenBank/DDBJ whole genome shotgun (WGS) entry which is preliminary data.</text>
</comment>
<proteinExistence type="predicted"/>
<protein>
    <submittedName>
        <fullName evidence="1">Uncharacterized protein</fullName>
    </submittedName>
</protein>
<evidence type="ECO:0000313" key="2">
    <source>
        <dbReference type="Proteomes" id="UP001384579"/>
    </source>
</evidence>
<dbReference type="EMBL" id="JBBLXS010000022">
    <property type="protein sequence ID" value="MEK0183832.1"/>
    <property type="molecule type" value="Genomic_DNA"/>
</dbReference>
<dbReference type="Proteomes" id="UP001384579">
    <property type="component" value="Unassembled WGS sequence"/>
</dbReference>
<evidence type="ECO:0000313" key="1">
    <source>
        <dbReference type="EMBL" id="MEK0183832.1"/>
    </source>
</evidence>
<accession>A0ABU8YHJ4</accession>